<keyword evidence="6" id="KW-1185">Reference proteome</keyword>
<dbReference type="SUPFAM" id="SSF51621">
    <property type="entry name" value="Phosphoenolpyruvate/pyruvate domain"/>
    <property type="match status" value="1"/>
</dbReference>
<evidence type="ECO:0000256" key="3">
    <source>
        <dbReference type="ARBA" id="ARBA00022842"/>
    </source>
</evidence>
<dbReference type="GO" id="GO:0000287">
    <property type="term" value="F:magnesium ion binding"/>
    <property type="evidence" value="ECO:0007669"/>
    <property type="project" value="TreeGrafter"/>
</dbReference>
<keyword evidence="3" id="KW-0460">Magnesium</keyword>
<dbReference type="InterPro" id="IPR040442">
    <property type="entry name" value="Pyrv_kinase-like_dom_sf"/>
</dbReference>
<dbReference type="Pfam" id="PF03328">
    <property type="entry name" value="HpcH_HpaI"/>
    <property type="match status" value="1"/>
</dbReference>
<dbReference type="GO" id="GO:0006107">
    <property type="term" value="P:oxaloacetate metabolic process"/>
    <property type="evidence" value="ECO:0007669"/>
    <property type="project" value="TreeGrafter"/>
</dbReference>
<feature type="domain" description="HpcH/HpaI aldolase/citrate lyase" evidence="4">
    <location>
        <begin position="7"/>
        <end position="228"/>
    </location>
</feature>
<organism evidence="5 6">
    <name type="scientific">Candidatus Entotheonella gemina</name>
    <dbReference type="NCBI Taxonomy" id="1429439"/>
    <lineage>
        <taxon>Bacteria</taxon>
        <taxon>Pseudomonadati</taxon>
        <taxon>Nitrospinota/Tectimicrobiota group</taxon>
        <taxon>Candidatus Tectimicrobiota</taxon>
        <taxon>Candidatus Entotheonellia</taxon>
        <taxon>Candidatus Entotheonellales</taxon>
        <taxon>Candidatus Entotheonellaceae</taxon>
        <taxon>Candidatus Entotheonella</taxon>
    </lineage>
</organism>
<comment type="caution">
    <text evidence="5">The sequence shown here is derived from an EMBL/GenBank/DDBJ whole genome shotgun (WGS) entry which is preliminary data.</text>
</comment>
<dbReference type="HOGENOM" id="CLU_044864_0_1_7"/>
<proteinExistence type="predicted"/>
<evidence type="ECO:0000256" key="1">
    <source>
        <dbReference type="ARBA" id="ARBA00001946"/>
    </source>
</evidence>
<keyword evidence="2" id="KW-0479">Metal-binding</keyword>
<dbReference type="AlphaFoldDB" id="W4M7T3"/>
<evidence type="ECO:0000256" key="2">
    <source>
        <dbReference type="ARBA" id="ARBA00022723"/>
    </source>
</evidence>
<accession>W4M7T3</accession>
<evidence type="ECO:0000259" key="4">
    <source>
        <dbReference type="Pfam" id="PF03328"/>
    </source>
</evidence>
<dbReference type="GO" id="GO:0003824">
    <property type="term" value="F:catalytic activity"/>
    <property type="evidence" value="ECO:0007669"/>
    <property type="project" value="InterPro"/>
</dbReference>
<gene>
    <name evidence="5" type="ORF">ETSY2_19785</name>
</gene>
<dbReference type="Proteomes" id="UP000019140">
    <property type="component" value="Unassembled WGS sequence"/>
</dbReference>
<dbReference type="PIRSF" id="PIRSF015582">
    <property type="entry name" value="Cit_lyase_B"/>
    <property type="match status" value="1"/>
</dbReference>
<comment type="cofactor">
    <cofactor evidence="1">
        <name>Mg(2+)</name>
        <dbReference type="ChEBI" id="CHEBI:18420"/>
    </cofactor>
</comment>
<dbReference type="InterPro" id="IPR005000">
    <property type="entry name" value="Aldolase/citrate-lyase_domain"/>
</dbReference>
<dbReference type="Gene3D" id="3.20.20.60">
    <property type="entry name" value="Phosphoenolpyruvate-binding domains"/>
    <property type="match status" value="1"/>
</dbReference>
<name>W4M7T3_9BACT</name>
<dbReference type="PANTHER" id="PTHR32308:SF0">
    <property type="entry name" value="HPCH_HPAI ALDOLASE_CITRATE LYASE DOMAIN-CONTAINING PROTEIN"/>
    <property type="match status" value="1"/>
</dbReference>
<sequence length="310" mass="33862">MEPFVRRSHLVVPALDETQVEASWRHDADAVILDLTDAVPDPDKPRARDRLKTAIPAAARGGAEVFVHINKALAYADIAASVQPGLKGIVVTGMECAADVEEIDTTLAAFEKDRGLVHGSLHIIVMLDSGKGIWQIREIVNASPRVCSIGLDEGNLCRNLGIVPDAEFDPFVCAKGRLIIESRAAKRQPIGISHPYGLFPQFDDAEEIHTLALKGKNTGFAGVVCLHASWVEPCNRAFTPTEERLEFYRETRRLFAEGIAKGTAAIPYPGTTMMIDVPVDERARITLEQYERCAARDAEKAAAVKRARAS</sequence>
<reference evidence="5 6" key="1">
    <citation type="journal article" date="2014" name="Nature">
        <title>An environmental bacterial taxon with a large and distinct metabolic repertoire.</title>
        <authorList>
            <person name="Wilson M.C."/>
            <person name="Mori T."/>
            <person name="Ruckert C."/>
            <person name="Uria A.R."/>
            <person name="Helf M.J."/>
            <person name="Takada K."/>
            <person name="Gernert C."/>
            <person name="Steffens U.A."/>
            <person name="Heycke N."/>
            <person name="Schmitt S."/>
            <person name="Rinke C."/>
            <person name="Helfrich E.J."/>
            <person name="Brachmann A.O."/>
            <person name="Gurgui C."/>
            <person name="Wakimoto T."/>
            <person name="Kracht M."/>
            <person name="Crusemann M."/>
            <person name="Hentschel U."/>
            <person name="Abe I."/>
            <person name="Matsunaga S."/>
            <person name="Kalinowski J."/>
            <person name="Takeyama H."/>
            <person name="Piel J."/>
        </authorList>
    </citation>
    <scope>NUCLEOTIDE SEQUENCE [LARGE SCALE GENOMIC DNA]</scope>
    <source>
        <strain evidence="6">TSY2</strain>
    </source>
</reference>
<evidence type="ECO:0000313" key="6">
    <source>
        <dbReference type="Proteomes" id="UP000019140"/>
    </source>
</evidence>
<protein>
    <recommendedName>
        <fullName evidence="4">HpcH/HpaI aldolase/citrate lyase domain-containing protein</fullName>
    </recommendedName>
</protein>
<dbReference type="InterPro" id="IPR015813">
    <property type="entry name" value="Pyrv/PenolPyrv_kinase-like_dom"/>
</dbReference>
<dbReference type="PANTHER" id="PTHR32308">
    <property type="entry name" value="LYASE BETA SUBUNIT, PUTATIVE (AFU_ORTHOLOGUE AFUA_4G13030)-RELATED"/>
    <property type="match status" value="1"/>
</dbReference>
<dbReference type="InterPro" id="IPR011206">
    <property type="entry name" value="Citrate_lyase_beta/mcl1/mcl2"/>
</dbReference>
<dbReference type="EMBL" id="AZHX01000812">
    <property type="protein sequence ID" value="ETX05981.1"/>
    <property type="molecule type" value="Genomic_DNA"/>
</dbReference>
<evidence type="ECO:0000313" key="5">
    <source>
        <dbReference type="EMBL" id="ETX05981.1"/>
    </source>
</evidence>